<evidence type="ECO:0000256" key="1">
    <source>
        <dbReference type="ARBA" id="ARBA00004651"/>
    </source>
</evidence>
<feature type="transmembrane region" description="Helical" evidence="7">
    <location>
        <begin position="203"/>
        <end position="226"/>
    </location>
</feature>
<dbReference type="EMBL" id="BAAAHP010000177">
    <property type="protein sequence ID" value="GAA0896853.1"/>
    <property type="molecule type" value="Genomic_DNA"/>
</dbReference>
<dbReference type="PANTHER" id="PTHR43386:SF1">
    <property type="entry name" value="D,D-DIPEPTIDE TRANSPORT SYSTEM PERMEASE PROTEIN DDPC-RELATED"/>
    <property type="match status" value="1"/>
</dbReference>
<protein>
    <recommendedName>
        <fullName evidence="8">ABC transmembrane type-1 domain-containing protein</fullName>
    </recommendedName>
</protein>
<dbReference type="PROSITE" id="PS50928">
    <property type="entry name" value="ABC_TM1"/>
    <property type="match status" value="1"/>
</dbReference>
<accession>A0ABN1N806</accession>
<evidence type="ECO:0000256" key="7">
    <source>
        <dbReference type="RuleBase" id="RU363032"/>
    </source>
</evidence>
<keyword evidence="3" id="KW-1003">Cell membrane</keyword>
<keyword evidence="2 7" id="KW-0813">Transport</keyword>
<keyword evidence="5 7" id="KW-1133">Transmembrane helix</keyword>
<evidence type="ECO:0000259" key="8">
    <source>
        <dbReference type="PROSITE" id="PS50928"/>
    </source>
</evidence>
<dbReference type="RefSeq" id="WP_343944633.1">
    <property type="nucleotide sequence ID" value="NZ_BAAAHP010000177.1"/>
</dbReference>
<evidence type="ECO:0000256" key="4">
    <source>
        <dbReference type="ARBA" id="ARBA00022692"/>
    </source>
</evidence>
<name>A0ABN1N806_9PSEU</name>
<feature type="domain" description="ABC transmembrane type-1" evidence="8">
    <location>
        <begin position="91"/>
        <end position="280"/>
    </location>
</feature>
<dbReference type="SUPFAM" id="SSF161098">
    <property type="entry name" value="MetI-like"/>
    <property type="match status" value="1"/>
</dbReference>
<evidence type="ECO:0000313" key="9">
    <source>
        <dbReference type="EMBL" id="GAA0896853.1"/>
    </source>
</evidence>
<dbReference type="Pfam" id="PF00528">
    <property type="entry name" value="BPD_transp_1"/>
    <property type="match status" value="1"/>
</dbReference>
<feature type="transmembrane region" description="Helical" evidence="7">
    <location>
        <begin position="93"/>
        <end position="119"/>
    </location>
</feature>
<evidence type="ECO:0000256" key="5">
    <source>
        <dbReference type="ARBA" id="ARBA00022989"/>
    </source>
</evidence>
<comment type="similarity">
    <text evidence="7">Belongs to the binding-protein-dependent transport system permease family.</text>
</comment>
<gene>
    <name evidence="9" type="ORF">GCM10009559_56290</name>
</gene>
<evidence type="ECO:0000256" key="6">
    <source>
        <dbReference type="ARBA" id="ARBA00023136"/>
    </source>
</evidence>
<keyword evidence="4 7" id="KW-0812">Transmembrane</keyword>
<comment type="caution">
    <text evidence="9">The sequence shown here is derived from an EMBL/GenBank/DDBJ whole genome shotgun (WGS) entry which is preliminary data.</text>
</comment>
<sequence>MADLQAAPAGVARPRPRRPGGGVTFWVAAGFTALYLLVALFGPLVVPYDGIATSIPDRLLPPLSTTSTGTTAWLGTDQVGRDLFAQVVQGARVSLLVAAGTILVGGGAGLLLGMVAGYFGGAVDSVIMRLGDIQLAFPGILLAILLAAVLGPSLLNVIIVLAVLRWVIFARLVRGSTLATRGREFVDSARVLGVGTPRILRRYILPAVLTPFVVTATVQVGLMIVAEASLSFLGLGVPPDTASWGTTIANGREYLTTAWWIATLPGAVLALVVLALGILGDQMRDRLDPKLRS</sequence>
<dbReference type="InterPro" id="IPR000515">
    <property type="entry name" value="MetI-like"/>
</dbReference>
<feature type="transmembrane region" description="Helical" evidence="7">
    <location>
        <begin position="139"/>
        <end position="164"/>
    </location>
</feature>
<dbReference type="Proteomes" id="UP001499967">
    <property type="component" value="Unassembled WGS sequence"/>
</dbReference>
<reference evidence="9 10" key="1">
    <citation type="journal article" date="2019" name="Int. J. Syst. Evol. Microbiol.">
        <title>The Global Catalogue of Microorganisms (GCM) 10K type strain sequencing project: providing services to taxonomists for standard genome sequencing and annotation.</title>
        <authorList>
            <consortium name="The Broad Institute Genomics Platform"/>
            <consortium name="The Broad Institute Genome Sequencing Center for Infectious Disease"/>
            <person name="Wu L."/>
            <person name="Ma J."/>
        </authorList>
    </citation>
    <scope>NUCLEOTIDE SEQUENCE [LARGE SCALE GENOMIC DNA]</scope>
    <source>
        <strain evidence="9 10">JCM 11117</strain>
    </source>
</reference>
<evidence type="ECO:0000256" key="3">
    <source>
        <dbReference type="ARBA" id="ARBA00022475"/>
    </source>
</evidence>
<organism evidence="9 10">
    <name type="scientific">Pseudonocardia zijingensis</name>
    <dbReference type="NCBI Taxonomy" id="153376"/>
    <lineage>
        <taxon>Bacteria</taxon>
        <taxon>Bacillati</taxon>
        <taxon>Actinomycetota</taxon>
        <taxon>Actinomycetes</taxon>
        <taxon>Pseudonocardiales</taxon>
        <taxon>Pseudonocardiaceae</taxon>
        <taxon>Pseudonocardia</taxon>
    </lineage>
</organism>
<feature type="transmembrane region" description="Helical" evidence="7">
    <location>
        <begin position="258"/>
        <end position="280"/>
    </location>
</feature>
<keyword evidence="10" id="KW-1185">Reference proteome</keyword>
<dbReference type="InterPro" id="IPR050366">
    <property type="entry name" value="BP-dependent_transpt_permease"/>
</dbReference>
<comment type="subcellular location">
    <subcellularLocation>
        <location evidence="1 7">Cell membrane</location>
        <topology evidence="1 7">Multi-pass membrane protein</topology>
    </subcellularLocation>
</comment>
<feature type="transmembrane region" description="Helical" evidence="7">
    <location>
        <begin position="23"/>
        <end position="46"/>
    </location>
</feature>
<dbReference type="PANTHER" id="PTHR43386">
    <property type="entry name" value="OLIGOPEPTIDE TRANSPORT SYSTEM PERMEASE PROTEIN APPC"/>
    <property type="match status" value="1"/>
</dbReference>
<keyword evidence="6 7" id="KW-0472">Membrane</keyword>
<dbReference type="InterPro" id="IPR035906">
    <property type="entry name" value="MetI-like_sf"/>
</dbReference>
<dbReference type="CDD" id="cd06261">
    <property type="entry name" value="TM_PBP2"/>
    <property type="match status" value="1"/>
</dbReference>
<evidence type="ECO:0000256" key="2">
    <source>
        <dbReference type="ARBA" id="ARBA00022448"/>
    </source>
</evidence>
<dbReference type="Gene3D" id="1.10.3720.10">
    <property type="entry name" value="MetI-like"/>
    <property type="match status" value="1"/>
</dbReference>
<evidence type="ECO:0000313" key="10">
    <source>
        <dbReference type="Proteomes" id="UP001499967"/>
    </source>
</evidence>
<proteinExistence type="inferred from homology"/>